<feature type="compositionally biased region" description="Polar residues" evidence="1">
    <location>
        <begin position="18"/>
        <end position="31"/>
    </location>
</feature>
<accession>A0A8X6SM97</accession>
<evidence type="ECO:0000313" key="2">
    <source>
        <dbReference type="EMBL" id="GFY14746.1"/>
    </source>
</evidence>
<protein>
    <submittedName>
        <fullName evidence="2">Uncharacterized protein</fullName>
    </submittedName>
</protein>
<organism evidence="2 3">
    <name type="scientific">Trichonephila clavipes</name>
    <name type="common">Golden silk orbweaver</name>
    <name type="synonym">Nephila clavipes</name>
    <dbReference type="NCBI Taxonomy" id="2585209"/>
    <lineage>
        <taxon>Eukaryota</taxon>
        <taxon>Metazoa</taxon>
        <taxon>Ecdysozoa</taxon>
        <taxon>Arthropoda</taxon>
        <taxon>Chelicerata</taxon>
        <taxon>Arachnida</taxon>
        <taxon>Araneae</taxon>
        <taxon>Araneomorphae</taxon>
        <taxon>Entelegynae</taxon>
        <taxon>Araneoidea</taxon>
        <taxon>Nephilidae</taxon>
        <taxon>Trichonephila</taxon>
    </lineage>
</organism>
<reference evidence="2" key="1">
    <citation type="submission" date="2020-08" db="EMBL/GenBank/DDBJ databases">
        <title>Multicomponent nature underlies the extraordinary mechanical properties of spider dragline silk.</title>
        <authorList>
            <person name="Kono N."/>
            <person name="Nakamura H."/>
            <person name="Mori M."/>
            <person name="Yoshida Y."/>
            <person name="Ohtoshi R."/>
            <person name="Malay A.D."/>
            <person name="Moran D.A.P."/>
            <person name="Tomita M."/>
            <person name="Numata K."/>
            <person name="Arakawa K."/>
        </authorList>
    </citation>
    <scope>NUCLEOTIDE SEQUENCE</scope>
</reference>
<evidence type="ECO:0000256" key="1">
    <source>
        <dbReference type="SAM" id="MobiDB-lite"/>
    </source>
</evidence>
<dbReference type="AlphaFoldDB" id="A0A8X6SM97"/>
<dbReference type="EMBL" id="BMAU01021331">
    <property type="protein sequence ID" value="GFY14746.1"/>
    <property type="molecule type" value="Genomic_DNA"/>
</dbReference>
<dbReference type="Proteomes" id="UP000887159">
    <property type="component" value="Unassembled WGS sequence"/>
</dbReference>
<proteinExistence type="predicted"/>
<keyword evidence="3" id="KW-1185">Reference proteome</keyword>
<name>A0A8X6SM97_TRICX</name>
<evidence type="ECO:0000313" key="3">
    <source>
        <dbReference type="Proteomes" id="UP000887159"/>
    </source>
</evidence>
<sequence>MLNHSKNKLLPDVKKKFQNGNCHSSNLSQNNESRKKSFECFLKKTYNDIAAKYTFLSNQQIKKRALDMWKKISHVPENAKK</sequence>
<feature type="region of interest" description="Disordered" evidence="1">
    <location>
        <begin position="1"/>
        <end position="34"/>
    </location>
</feature>
<comment type="caution">
    <text evidence="2">The sequence shown here is derived from an EMBL/GenBank/DDBJ whole genome shotgun (WGS) entry which is preliminary data.</text>
</comment>
<gene>
    <name evidence="2" type="ORF">TNCV_647901</name>
</gene>